<protein>
    <submittedName>
        <fullName evidence="1">Uncharacterized protein</fullName>
    </submittedName>
</protein>
<name>A0A8S3PZY4_MYTED</name>
<gene>
    <name evidence="1" type="ORF">MEDL_2841</name>
</gene>
<proteinExistence type="predicted"/>
<sequence length="180" mass="20928">MTNCELNNLFNTSTTDGLSAKFLANFAENVMMDNFFENWKRDVNNIPKLRTFKLLHSNFEAQSYVRSVLSRQQRSTIARMRSGTYPLEIEKGRYRGTPANRSFCKACKSSSAVEDEKHFLIQCPQFLSKRNTFFADFHIRTSINLSILNDDEILILLLTTNSKFVSNYIIDITQFREQLI</sequence>
<dbReference type="Proteomes" id="UP000683360">
    <property type="component" value="Unassembled WGS sequence"/>
</dbReference>
<evidence type="ECO:0000313" key="2">
    <source>
        <dbReference type="Proteomes" id="UP000683360"/>
    </source>
</evidence>
<dbReference type="AlphaFoldDB" id="A0A8S3PZY4"/>
<evidence type="ECO:0000313" key="1">
    <source>
        <dbReference type="EMBL" id="CAG2187352.1"/>
    </source>
</evidence>
<keyword evidence="2" id="KW-1185">Reference proteome</keyword>
<organism evidence="1 2">
    <name type="scientific">Mytilus edulis</name>
    <name type="common">Blue mussel</name>
    <dbReference type="NCBI Taxonomy" id="6550"/>
    <lineage>
        <taxon>Eukaryota</taxon>
        <taxon>Metazoa</taxon>
        <taxon>Spiralia</taxon>
        <taxon>Lophotrochozoa</taxon>
        <taxon>Mollusca</taxon>
        <taxon>Bivalvia</taxon>
        <taxon>Autobranchia</taxon>
        <taxon>Pteriomorphia</taxon>
        <taxon>Mytilida</taxon>
        <taxon>Mytiloidea</taxon>
        <taxon>Mytilidae</taxon>
        <taxon>Mytilinae</taxon>
        <taxon>Mytilus</taxon>
    </lineage>
</organism>
<reference evidence="1" key="1">
    <citation type="submission" date="2021-03" db="EMBL/GenBank/DDBJ databases">
        <authorList>
            <person name="Bekaert M."/>
        </authorList>
    </citation>
    <scope>NUCLEOTIDE SEQUENCE</scope>
</reference>
<comment type="caution">
    <text evidence="1">The sequence shown here is derived from an EMBL/GenBank/DDBJ whole genome shotgun (WGS) entry which is preliminary data.</text>
</comment>
<dbReference type="OrthoDB" id="550331at2759"/>
<accession>A0A8S3PZY4</accession>
<dbReference type="EMBL" id="CAJPWZ010000165">
    <property type="protein sequence ID" value="CAG2187352.1"/>
    <property type="molecule type" value="Genomic_DNA"/>
</dbReference>